<name>A0A8H4M7F8_9EURO</name>
<evidence type="ECO:0000256" key="2">
    <source>
        <dbReference type="ARBA" id="ARBA00022676"/>
    </source>
</evidence>
<evidence type="ECO:0000313" key="9">
    <source>
        <dbReference type="Proteomes" id="UP000653565"/>
    </source>
</evidence>
<dbReference type="EMBL" id="JAAAPX010000106">
    <property type="protein sequence ID" value="KAF4231153.1"/>
    <property type="molecule type" value="Genomic_DNA"/>
</dbReference>
<keyword evidence="3" id="KW-0808">Transferase</keyword>
<sequence>MAVALGALWAWSVLDKAVISYYSSKYKPVPLPERPNYSHKDVSIIVPTIDTEATFTECMSLWLKANPREIVIATVERNKARVEQLIEPLRQHADKIIIVTAALANKRHQLIVGVKAARGKIFALDAEAGAVAGIQSAEVPPKRQDWKGSREVHFAADGGCWYLSARTLFIRASILQDQSFADAYTQEVIGRRLVNTADDVVLTGLVFDRGWKVSIQNTPEAEVTTNIPRDHRLVWQVLRWDRGNFRTFLGYILVSPGYKKMMQ</sequence>
<dbReference type="InterPro" id="IPR052427">
    <property type="entry name" value="Glycosyltrans_GT2/GT47"/>
</dbReference>
<proteinExistence type="predicted"/>
<comment type="caution">
    <text evidence="8">The sequence shown here is derived from an EMBL/GenBank/DDBJ whole genome shotgun (WGS) entry which is preliminary data.</text>
</comment>
<evidence type="ECO:0000256" key="4">
    <source>
        <dbReference type="ARBA" id="ARBA00022692"/>
    </source>
</evidence>
<accession>A0A8H4M7F8</accession>
<keyword evidence="6" id="KW-0472">Membrane</keyword>
<keyword evidence="4" id="KW-0812">Transmembrane</keyword>
<evidence type="ECO:0000256" key="7">
    <source>
        <dbReference type="ARBA" id="ARBA00023180"/>
    </source>
</evidence>
<dbReference type="AlphaFoldDB" id="A0A8H4M7F8"/>
<evidence type="ECO:0000313" key="8">
    <source>
        <dbReference type="EMBL" id="KAF4231153.1"/>
    </source>
</evidence>
<organism evidence="8 9">
    <name type="scientific">Aspergillus fumigatiaffinis</name>
    <dbReference type="NCBI Taxonomy" id="340414"/>
    <lineage>
        <taxon>Eukaryota</taxon>
        <taxon>Fungi</taxon>
        <taxon>Dikarya</taxon>
        <taxon>Ascomycota</taxon>
        <taxon>Pezizomycotina</taxon>
        <taxon>Eurotiomycetes</taxon>
        <taxon>Eurotiomycetidae</taxon>
        <taxon>Eurotiales</taxon>
        <taxon>Aspergillaceae</taxon>
        <taxon>Aspergillus</taxon>
        <taxon>Aspergillus subgen. Fumigati</taxon>
    </lineage>
</organism>
<dbReference type="InterPro" id="IPR029044">
    <property type="entry name" value="Nucleotide-diphossugar_trans"/>
</dbReference>
<keyword evidence="9" id="KW-1185">Reference proteome</keyword>
<dbReference type="PANTHER" id="PTHR47844">
    <property type="entry name" value="SYNTHASE CPS1, PUTATIVE (AFU_ORTHOLOGUE AFUA_7G02500)-RELATED"/>
    <property type="match status" value="1"/>
</dbReference>
<dbReference type="SUPFAM" id="SSF53448">
    <property type="entry name" value="Nucleotide-diphospho-sugar transferases"/>
    <property type="match status" value="1"/>
</dbReference>
<reference evidence="8" key="1">
    <citation type="journal article" date="2020" name="bioRxiv">
        <title>Genomic and phenotypic heterogeneity of clinical isolates of the human pathogens Aspergillus fumigatus, Aspergillus lentulus and Aspergillus fumigatiaffinis.</title>
        <authorList>
            <person name="dos Santos R.A.C."/>
            <person name="Steenwyk J.L."/>
            <person name="Rivero-Menendez O."/>
            <person name="Mead M.E."/>
            <person name="Silva L.P."/>
            <person name="Bastos R.W."/>
            <person name="Alastruey-Izquierdo A."/>
            <person name="Goldman G.H."/>
            <person name="Rokas A."/>
        </authorList>
    </citation>
    <scope>NUCLEOTIDE SEQUENCE</scope>
    <source>
        <strain evidence="8">CNM-CM6805</strain>
    </source>
</reference>
<dbReference type="PANTHER" id="PTHR47844:SF1">
    <property type="entry name" value="EXOSTOSIN-LIKE 2"/>
    <property type="match status" value="1"/>
</dbReference>
<evidence type="ECO:0000256" key="6">
    <source>
        <dbReference type="ARBA" id="ARBA00023136"/>
    </source>
</evidence>
<keyword evidence="7" id="KW-0325">Glycoprotein</keyword>
<comment type="subcellular location">
    <subcellularLocation>
        <location evidence="1">Membrane</location>
    </subcellularLocation>
</comment>
<keyword evidence="5" id="KW-1133">Transmembrane helix</keyword>
<dbReference type="Proteomes" id="UP000653565">
    <property type="component" value="Unassembled WGS sequence"/>
</dbReference>
<evidence type="ECO:0000256" key="1">
    <source>
        <dbReference type="ARBA" id="ARBA00004370"/>
    </source>
</evidence>
<gene>
    <name evidence="8" type="ORF">CNMCM6805_000242</name>
</gene>
<dbReference type="GO" id="GO:0016020">
    <property type="term" value="C:membrane"/>
    <property type="evidence" value="ECO:0007669"/>
    <property type="project" value="UniProtKB-SubCell"/>
</dbReference>
<protein>
    <submittedName>
        <fullName evidence="8">Uncharacterized protein</fullName>
    </submittedName>
</protein>
<reference evidence="8" key="2">
    <citation type="submission" date="2020-04" db="EMBL/GenBank/DDBJ databases">
        <authorList>
            <person name="Santos R.A.C."/>
            <person name="Steenwyk J.L."/>
            <person name="Rivero-Menendez O."/>
            <person name="Mead M.E."/>
            <person name="Silva L.P."/>
            <person name="Bastos R.W."/>
            <person name="Alastruey-Izquierdo A."/>
            <person name="Goldman G.H."/>
            <person name="Rokas A."/>
        </authorList>
    </citation>
    <scope>NUCLEOTIDE SEQUENCE</scope>
    <source>
        <strain evidence="8">CNM-CM6805</strain>
    </source>
</reference>
<keyword evidence="2" id="KW-0328">Glycosyltransferase</keyword>
<evidence type="ECO:0000256" key="5">
    <source>
        <dbReference type="ARBA" id="ARBA00022989"/>
    </source>
</evidence>
<evidence type="ECO:0000256" key="3">
    <source>
        <dbReference type="ARBA" id="ARBA00022679"/>
    </source>
</evidence>
<dbReference type="GO" id="GO:0016757">
    <property type="term" value="F:glycosyltransferase activity"/>
    <property type="evidence" value="ECO:0007669"/>
    <property type="project" value="UniProtKB-KW"/>
</dbReference>